<evidence type="ECO:0000313" key="3">
    <source>
        <dbReference type="Proteomes" id="UP000295375"/>
    </source>
</evidence>
<dbReference type="PANTHER" id="PTHR37421">
    <property type="entry name" value="UPF0260 PROTEIN YCGN"/>
    <property type="match status" value="1"/>
</dbReference>
<dbReference type="OrthoDB" id="9786855at2"/>
<organism evidence="2 3">
    <name type="scientific">Permianibacter aggregans</name>
    <dbReference type="NCBI Taxonomy" id="1510150"/>
    <lineage>
        <taxon>Bacteria</taxon>
        <taxon>Pseudomonadati</taxon>
        <taxon>Pseudomonadota</taxon>
        <taxon>Gammaproteobacteria</taxon>
        <taxon>Pseudomonadales</taxon>
        <taxon>Pseudomonadaceae</taxon>
        <taxon>Permianibacter</taxon>
    </lineage>
</organism>
<keyword evidence="3" id="KW-1185">Reference proteome</keyword>
<proteinExistence type="inferred from homology"/>
<dbReference type="Proteomes" id="UP000295375">
    <property type="component" value="Unassembled WGS sequence"/>
</dbReference>
<evidence type="ECO:0000313" key="2">
    <source>
        <dbReference type="EMBL" id="TDQ50461.1"/>
    </source>
</evidence>
<dbReference type="Pfam" id="PF03692">
    <property type="entry name" value="CxxCxxCC"/>
    <property type="match status" value="1"/>
</dbReference>
<dbReference type="PIRSF" id="PIRSF006173">
    <property type="entry name" value="UCP006173"/>
    <property type="match status" value="1"/>
</dbReference>
<accession>A0A4R6UTG8</accession>
<dbReference type="EMBL" id="SNYM01000002">
    <property type="protein sequence ID" value="TDQ50461.1"/>
    <property type="molecule type" value="Genomic_DNA"/>
</dbReference>
<evidence type="ECO:0000256" key="1">
    <source>
        <dbReference type="HAMAP-Rule" id="MF_00676"/>
    </source>
</evidence>
<sequence length="147" mass="16898">MSALKPFYWRGKSLEELSKTEWEALCDGCGKCCTYKLEDTETGELYQTNVCCKLLDTHACQCADYKNRKKYVSDCVQLKPENVLSFDWLPPTCAYVRVAKGKDLPKWHYLVCGDRQRIHEVGKSVQDKVLSEENAGPLDQHIIARFK</sequence>
<dbReference type="InterPro" id="IPR005358">
    <property type="entry name" value="Puta_zinc/iron-chelating_dom"/>
</dbReference>
<dbReference type="NCBIfam" id="NF003501">
    <property type="entry name" value="PRK05170.1-5"/>
    <property type="match status" value="1"/>
</dbReference>
<comment type="similarity">
    <text evidence="1">Belongs to the UPF0260 family.</text>
</comment>
<name>A0A4R6UTG8_9GAMM</name>
<gene>
    <name evidence="2" type="ORF">EV696_102143</name>
</gene>
<dbReference type="AlphaFoldDB" id="A0A4R6UTG8"/>
<dbReference type="PANTHER" id="PTHR37421:SF1">
    <property type="entry name" value="UPF0260 PROTEIN YCGN"/>
    <property type="match status" value="1"/>
</dbReference>
<dbReference type="InterPro" id="IPR008228">
    <property type="entry name" value="UCP006173"/>
</dbReference>
<protein>
    <recommendedName>
        <fullName evidence="1">UPF0260 protein EV696_102143</fullName>
    </recommendedName>
</protein>
<dbReference type="HAMAP" id="MF_00676">
    <property type="entry name" value="UPF0260"/>
    <property type="match status" value="1"/>
</dbReference>
<dbReference type="RefSeq" id="WP_133587643.1">
    <property type="nucleotide sequence ID" value="NZ_CP037953.1"/>
</dbReference>
<dbReference type="NCBIfam" id="NF003507">
    <property type="entry name" value="PRK05170.2-5"/>
    <property type="match status" value="1"/>
</dbReference>
<reference evidence="2 3" key="1">
    <citation type="submission" date="2019-03" db="EMBL/GenBank/DDBJ databases">
        <title>Genomic Encyclopedia of Type Strains, Phase IV (KMG-IV): sequencing the most valuable type-strain genomes for metagenomic binning, comparative biology and taxonomic classification.</title>
        <authorList>
            <person name="Goeker M."/>
        </authorList>
    </citation>
    <scope>NUCLEOTIDE SEQUENCE [LARGE SCALE GENOMIC DNA]</scope>
    <source>
        <strain evidence="2 3">DSM 103792</strain>
    </source>
</reference>
<comment type="caution">
    <text evidence="2">The sequence shown here is derived from an EMBL/GenBank/DDBJ whole genome shotgun (WGS) entry which is preliminary data.</text>
</comment>